<keyword evidence="2" id="KW-0472">Membrane</keyword>
<feature type="region of interest" description="Disordered" evidence="1">
    <location>
        <begin position="182"/>
        <end position="207"/>
    </location>
</feature>
<name>A0A8H3HHJ4_9AGAM</name>
<evidence type="ECO:0000256" key="2">
    <source>
        <dbReference type="SAM" id="Phobius"/>
    </source>
</evidence>
<feature type="domain" description="Peptidase S33 tripeptidyl aminopeptidase-like C-terminal" evidence="3">
    <location>
        <begin position="13"/>
        <end position="85"/>
    </location>
</feature>
<evidence type="ECO:0000313" key="5">
    <source>
        <dbReference type="Proteomes" id="UP000663831"/>
    </source>
</evidence>
<dbReference type="Pfam" id="PF08386">
    <property type="entry name" value="Abhydrolase_4"/>
    <property type="match status" value="1"/>
</dbReference>
<dbReference type="OrthoDB" id="10039611at2759"/>
<feature type="non-terminal residue" evidence="4">
    <location>
        <position position="1"/>
    </location>
</feature>
<evidence type="ECO:0000259" key="3">
    <source>
        <dbReference type="Pfam" id="PF08386"/>
    </source>
</evidence>
<dbReference type="AlphaFoldDB" id="A0A8H3HHJ4"/>
<proteinExistence type="predicted"/>
<comment type="caution">
    <text evidence="4">The sequence shown here is derived from an EMBL/GenBank/DDBJ whole genome shotgun (WGS) entry which is preliminary data.</text>
</comment>
<keyword evidence="2" id="KW-0812">Transmembrane</keyword>
<sequence length="207" mass="22379">RAVERYTGPWNKKLSNPILVIGNEADPITPYISAKRVADALGDSAVLIEQDDYGHAAVAMISKCTISALQNYFVNNTLPSEDKFCGTDQELFPGPPITKSSLSKQSSSSNNVATVGFDSLHDELEKTLQRSNSLFIAVIALAVATGLLLLGLIFSFVYARRGSKVQHTKATFISRGAFEKASDEQGHTYNSPYESGAKPGGYSRVEN</sequence>
<dbReference type="InterPro" id="IPR013595">
    <property type="entry name" value="Pept_S33_TAP-like_C"/>
</dbReference>
<dbReference type="SUPFAM" id="SSF53474">
    <property type="entry name" value="alpha/beta-Hydrolases"/>
    <property type="match status" value="1"/>
</dbReference>
<reference evidence="4" key="1">
    <citation type="submission" date="2021-01" db="EMBL/GenBank/DDBJ databases">
        <authorList>
            <person name="Kaushik A."/>
        </authorList>
    </citation>
    <scope>NUCLEOTIDE SEQUENCE</scope>
    <source>
        <strain evidence="4">AG3-1AP</strain>
    </source>
</reference>
<dbReference type="InterPro" id="IPR029058">
    <property type="entry name" value="AB_hydrolase_fold"/>
</dbReference>
<evidence type="ECO:0000313" key="4">
    <source>
        <dbReference type="EMBL" id="CAE6508678.1"/>
    </source>
</evidence>
<protein>
    <recommendedName>
        <fullName evidence="3">Peptidase S33 tripeptidyl aminopeptidase-like C-terminal domain-containing protein</fullName>
    </recommendedName>
</protein>
<organism evidence="4 5">
    <name type="scientific">Rhizoctonia solani</name>
    <dbReference type="NCBI Taxonomy" id="456999"/>
    <lineage>
        <taxon>Eukaryota</taxon>
        <taxon>Fungi</taxon>
        <taxon>Dikarya</taxon>
        <taxon>Basidiomycota</taxon>
        <taxon>Agaricomycotina</taxon>
        <taxon>Agaricomycetes</taxon>
        <taxon>Cantharellales</taxon>
        <taxon>Ceratobasidiaceae</taxon>
        <taxon>Rhizoctonia</taxon>
    </lineage>
</organism>
<accession>A0A8H3HHJ4</accession>
<keyword evidence="2" id="KW-1133">Transmembrane helix</keyword>
<dbReference type="Proteomes" id="UP000663831">
    <property type="component" value="Unassembled WGS sequence"/>
</dbReference>
<gene>
    <name evidence="4" type="ORF">RDB_LOCUS128340</name>
</gene>
<evidence type="ECO:0000256" key="1">
    <source>
        <dbReference type="SAM" id="MobiDB-lite"/>
    </source>
</evidence>
<feature type="transmembrane region" description="Helical" evidence="2">
    <location>
        <begin position="134"/>
        <end position="159"/>
    </location>
</feature>
<dbReference type="EMBL" id="CAJMWV010005150">
    <property type="protein sequence ID" value="CAE6508678.1"/>
    <property type="molecule type" value="Genomic_DNA"/>
</dbReference>